<keyword evidence="3 6" id="KW-0698">rRNA processing</keyword>
<dbReference type="InterPro" id="IPR007146">
    <property type="entry name" value="Sas10/Utp3/C1D"/>
</dbReference>
<feature type="region of interest" description="Disordered" evidence="7">
    <location>
        <begin position="172"/>
        <end position="240"/>
    </location>
</feature>
<dbReference type="Proteomes" id="UP000629468">
    <property type="component" value="Unassembled WGS sequence"/>
</dbReference>
<dbReference type="AlphaFoldDB" id="A0A8H7FAN4"/>
<evidence type="ECO:0000256" key="3">
    <source>
        <dbReference type="ARBA" id="ARBA00022552"/>
    </source>
</evidence>
<name>A0A8H7FAN4_AGABI</name>
<dbReference type="InterPro" id="IPR011082">
    <property type="entry name" value="Exosome-assoc_fac/DNA_repair"/>
</dbReference>
<comment type="function">
    <text evidence="6">Required for exosome-dependent processing of pre-rRNA and small nucleolar RNA (snRNA) precursors. Involved in processing of 35S pre-rRNA at the A0, A1 and A2 sites.</text>
</comment>
<comment type="similarity">
    <text evidence="2 6">Belongs to the C1D family.</text>
</comment>
<evidence type="ECO:0000256" key="5">
    <source>
        <dbReference type="ARBA" id="ARBA00023242"/>
    </source>
</evidence>
<evidence type="ECO:0000256" key="2">
    <source>
        <dbReference type="ARBA" id="ARBA00009154"/>
    </source>
</evidence>
<evidence type="ECO:0000313" key="9">
    <source>
        <dbReference type="Proteomes" id="UP000629468"/>
    </source>
</evidence>
<dbReference type="GO" id="GO:0000460">
    <property type="term" value="P:maturation of 5.8S rRNA"/>
    <property type="evidence" value="ECO:0007669"/>
    <property type="project" value="TreeGrafter"/>
</dbReference>
<keyword evidence="4 6" id="KW-0694">RNA-binding</keyword>
<dbReference type="PANTHER" id="PTHR15341">
    <property type="entry name" value="SUN-COR STEROID HORMONE RECEPTOR CO-REPRESSOR"/>
    <property type="match status" value="1"/>
</dbReference>
<dbReference type="GO" id="GO:0003723">
    <property type="term" value="F:RNA binding"/>
    <property type="evidence" value="ECO:0007669"/>
    <property type="project" value="UniProtKB-UniRule"/>
</dbReference>
<comment type="caution">
    <text evidence="8">The sequence shown here is derived from an EMBL/GenBank/DDBJ whole genome shotgun (WGS) entry which is preliminary data.</text>
</comment>
<evidence type="ECO:0000256" key="4">
    <source>
        <dbReference type="ARBA" id="ARBA00022884"/>
    </source>
</evidence>
<accession>A0A8H7FAN4</accession>
<feature type="compositionally biased region" description="Basic and acidic residues" evidence="7">
    <location>
        <begin position="187"/>
        <end position="196"/>
    </location>
</feature>
<evidence type="ECO:0000313" key="8">
    <source>
        <dbReference type="EMBL" id="KAF7784176.1"/>
    </source>
</evidence>
<gene>
    <name evidence="8" type="ORF">Agabi119p4_341</name>
</gene>
<dbReference type="PANTHER" id="PTHR15341:SF3">
    <property type="entry name" value="NUCLEAR NUCLEIC ACID-BINDING PROTEIN C1D"/>
    <property type="match status" value="1"/>
</dbReference>
<sequence>MAGETSKLKTRLASLNASLDELESLLEPLLTQSLPETLLNLDPVQQAKYQTVLPYVTYDLIFIYLKTKGLDPKTHGVVEELDRVRQYFQKIDQAENPPIRRSEVDKDAAGRFIKHAITQAKAKVATSSQPELPTQSTFVPLKVTTKMVARAQYERALEKEHDIEEDILDVYDEADSGSSDDSYLASEVEKSVEKTDQVATKPLKRHERPGADPFAAESTIMGESNKRRKQKAAKATTQTT</sequence>
<evidence type="ECO:0000256" key="1">
    <source>
        <dbReference type="ARBA" id="ARBA00004123"/>
    </source>
</evidence>
<protein>
    <recommendedName>
        <fullName evidence="6">Exosome complex protein</fullName>
    </recommendedName>
</protein>
<dbReference type="Pfam" id="PF04000">
    <property type="entry name" value="Sas10_Utp3"/>
    <property type="match status" value="1"/>
</dbReference>
<dbReference type="GO" id="GO:0000178">
    <property type="term" value="C:exosome (RNase complex)"/>
    <property type="evidence" value="ECO:0007669"/>
    <property type="project" value="TreeGrafter"/>
</dbReference>
<reference evidence="8 9" key="1">
    <citation type="journal article" name="Sci. Rep.">
        <title>Telomere-to-telomere assembled and centromere annotated genomes of the two main subspecies of the button mushroom Agaricus bisporus reveal especially polymorphic chromosome ends.</title>
        <authorList>
            <person name="Sonnenberg A.S.M."/>
            <person name="Sedaghat-Telgerd N."/>
            <person name="Lavrijssen B."/>
            <person name="Ohm R.A."/>
            <person name="Hendrickx P.M."/>
            <person name="Scholtmeijer K."/>
            <person name="Baars J.J.P."/>
            <person name="van Peer A."/>
        </authorList>
    </citation>
    <scope>NUCLEOTIDE SEQUENCE [LARGE SCALE GENOMIC DNA]</scope>
    <source>
        <strain evidence="8 9">H119_p4</strain>
    </source>
</reference>
<dbReference type="GO" id="GO:0005730">
    <property type="term" value="C:nucleolus"/>
    <property type="evidence" value="ECO:0007669"/>
    <property type="project" value="TreeGrafter"/>
</dbReference>
<dbReference type="GO" id="GO:0010468">
    <property type="term" value="P:regulation of gene expression"/>
    <property type="evidence" value="ECO:0007669"/>
    <property type="project" value="TreeGrafter"/>
</dbReference>
<dbReference type="EMBL" id="JABXXO010000001">
    <property type="protein sequence ID" value="KAF7784176.1"/>
    <property type="molecule type" value="Genomic_DNA"/>
</dbReference>
<comment type="subcellular location">
    <subcellularLocation>
        <location evidence="1 6">Nucleus</location>
    </subcellularLocation>
</comment>
<keyword evidence="5 6" id="KW-0539">Nucleus</keyword>
<organism evidence="8 9">
    <name type="scientific">Agaricus bisporus var. burnettii</name>
    <dbReference type="NCBI Taxonomy" id="192524"/>
    <lineage>
        <taxon>Eukaryota</taxon>
        <taxon>Fungi</taxon>
        <taxon>Dikarya</taxon>
        <taxon>Basidiomycota</taxon>
        <taxon>Agaricomycotina</taxon>
        <taxon>Agaricomycetes</taxon>
        <taxon>Agaricomycetidae</taxon>
        <taxon>Agaricales</taxon>
        <taxon>Agaricineae</taxon>
        <taxon>Agaricaceae</taxon>
        <taxon>Agaricus</taxon>
    </lineage>
</organism>
<dbReference type="GO" id="GO:0003677">
    <property type="term" value="F:DNA binding"/>
    <property type="evidence" value="ECO:0007669"/>
    <property type="project" value="TreeGrafter"/>
</dbReference>
<proteinExistence type="inferred from homology"/>
<evidence type="ECO:0000256" key="7">
    <source>
        <dbReference type="SAM" id="MobiDB-lite"/>
    </source>
</evidence>
<evidence type="ECO:0000256" key="6">
    <source>
        <dbReference type="RuleBase" id="RU368003"/>
    </source>
</evidence>